<accession>A0A2N6T6F0</accession>
<name>A0A2N6T6F0_9CORY</name>
<keyword evidence="2" id="KW-0378">Hydrolase</keyword>
<dbReference type="AlphaFoldDB" id="A0A2N6T6F0"/>
<dbReference type="GO" id="GO:0016787">
    <property type="term" value="F:hydrolase activity"/>
    <property type="evidence" value="ECO:0007669"/>
    <property type="project" value="UniProtKB-KW"/>
</dbReference>
<dbReference type="PIRSF" id="PIRSF037442">
    <property type="entry name" value="UCP037442_abhydr"/>
    <property type="match status" value="1"/>
</dbReference>
<dbReference type="InterPro" id="IPR022742">
    <property type="entry name" value="Hydrolase_4"/>
</dbReference>
<reference evidence="2 3" key="1">
    <citation type="submission" date="2017-09" db="EMBL/GenBank/DDBJ databases">
        <title>Bacterial strain isolated from the female urinary microbiota.</title>
        <authorList>
            <person name="Thomas-White K."/>
            <person name="Kumar N."/>
            <person name="Forster S."/>
            <person name="Putonti C."/>
            <person name="Lawley T."/>
            <person name="Wolfe A.J."/>
        </authorList>
    </citation>
    <scope>NUCLEOTIDE SEQUENCE [LARGE SCALE GENOMIC DNA]</scope>
    <source>
        <strain evidence="2 3">UMB0792</strain>
    </source>
</reference>
<dbReference type="InterPro" id="IPR017208">
    <property type="entry name" value="UCP037442_abhydr"/>
</dbReference>
<gene>
    <name evidence="2" type="ORF">CJ203_03905</name>
</gene>
<evidence type="ECO:0000259" key="1">
    <source>
        <dbReference type="Pfam" id="PF12146"/>
    </source>
</evidence>
<proteinExistence type="predicted"/>
<dbReference type="RefSeq" id="WP_102723696.1">
    <property type="nucleotide sequence ID" value="NZ_PNHG01000004.1"/>
</dbReference>
<dbReference type="SUPFAM" id="SSF53474">
    <property type="entry name" value="alpha/beta-Hydrolases"/>
    <property type="match status" value="1"/>
</dbReference>
<sequence length="299" mass="33249">MRETSQSNDYIFVDAPVVLPDGTMSPVYVFPPQRVVGKKPKPLVAIWPGFGMGARYFRPTAQELANRGYPVVIGELRGQGRSNAKATRRSRWGYHDTASEDYPITIRAAKEALDLPEDYPTLLLVHSMGGQVGSLFLARPEAKELNVVGMMGVGAGSPYVEGFVGADRRRVAYGSLFMSAVSTVFGFWPAGRVDLPGYGRQSDVHVREWTRFCHRNSLANLRGQDMDYEARMKEVTVPILLTRFTDDEDCTLASAAWLAEKFNPDLVHVEQINGGLGHTRWARTPGRVADRLDRFVEAL</sequence>
<organism evidence="2 3">
    <name type="scientific">Corynebacterium tuscaniense</name>
    <dbReference type="NCBI Taxonomy" id="302449"/>
    <lineage>
        <taxon>Bacteria</taxon>
        <taxon>Bacillati</taxon>
        <taxon>Actinomycetota</taxon>
        <taxon>Actinomycetes</taxon>
        <taxon>Mycobacteriales</taxon>
        <taxon>Corynebacteriaceae</taxon>
        <taxon>Corynebacterium</taxon>
    </lineage>
</organism>
<dbReference type="EMBL" id="PNHG01000004">
    <property type="protein sequence ID" value="PMC64893.1"/>
    <property type="molecule type" value="Genomic_DNA"/>
</dbReference>
<evidence type="ECO:0000313" key="3">
    <source>
        <dbReference type="Proteomes" id="UP000235836"/>
    </source>
</evidence>
<dbReference type="Proteomes" id="UP000235836">
    <property type="component" value="Unassembled WGS sequence"/>
</dbReference>
<protein>
    <submittedName>
        <fullName evidence="2">Alpha/beta hydrolase</fullName>
    </submittedName>
</protein>
<comment type="caution">
    <text evidence="2">The sequence shown here is derived from an EMBL/GenBank/DDBJ whole genome shotgun (WGS) entry which is preliminary data.</text>
</comment>
<evidence type="ECO:0000313" key="2">
    <source>
        <dbReference type="EMBL" id="PMC64893.1"/>
    </source>
</evidence>
<feature type="domain" description="Serine aminopeptidase S33" evidence="1">
    <location>
        <begin position="39"/>
        <end position="142"/>
    </location>
</feature>
<keyword evidence="3" id="KW-1185">Reference proteome</keyword>
<dbReference type="InterPro" id="IPR029058">
    <property type="entry name" value="AB_hydrolase_fold"/>
</dbReference>
<dbReference type="Gene3D" id="3.40.50.1820">
    <property type="entry name" value="alpha/beta hydrolase"/>
    <property type="match status" value="1"/>
</dbReference>
<dbReference type="Pfam" id="PF12146">
    <property type="entry name" value="Hydrolase_4"/>
    <property type="match status" value="1"/>
</dbReference>